<protein>
    <recommendedName>
        <fullName evidence="4">Clr5 domain-containing protein</fullName>
    </recommendedName>
</protein>
<dbReference type="Proteomes" id="UP000799772">
    <property type="component" value="Unassembled WGS sequence"/>
</dbReference>
<dbReference type="Gene3D" id="1.25.40.20">
    <property type="entry name" value="Ankyrin repeat-containing domain"/>
    <property type="match status" value="3"/>
</dbReference>
<dbReference type="AlphaFoldDB" id="A0A9P4I8W9"/>
<evidence type="ECO:0000313" key="5">
    <source>
        <dbReference type="EMBL" id="KAF2096134.1"/>
    </source>
</evidence>
<dbReference type="Pfam" id="PF14420">
    <property type="entry name" value="Clr5"/>
    <property type="match status" value="1"/>
</dbReference>
<evidence type="ECO:0000256" key="3">
    <source>
        <dbReference type="PROSITE-ProRule" id="PRU00023"/>
    </source>
</evidence>
<evidence type="ECO:0000256" key="2">
    <source>
        <dbReference type="ARBA" id="ARBA00023043"/>
    </source>
</evidence>
<keyword evidence="1" id="KW-0677">Repeat</keyword>
<feature type="repeat" description="ANK" evidence="3">
    <location>
        <begin position="354"/>
        <end position="386"/>
    </location>
</feature>
<dbReference type="InterPro" id="IPR036770">
    <property type="entry name" value="Ankyrin_rpt-contain_sf"/>
</dbReference>
<reference evidence="5" key="1">
    <citation type="journal article" date="2020" name="Stud. Mycol.">
        <title>101 Dothideomycetes genomes: a test case for predicting lifestyles and emergence of pathogens.</title>
        <authorList>
            <person name="Haridas S."/>
            <person name="Albert R."/>
            <person name="Binder M."/>
            <person name="Bloem J."/>
            <person name="Labutti K."/>
            <person name="Salamov A."/>
            <person name="Andreopoulos B."/>
            <person name="Baker S."/>
            <person name="Barry K."/>
            <person name="Bills G."/>
            <person name="Bluhm B."/>
            <person name="Cannon C."/>
            <person name="Castanera R."/>
            <person name="Culley D."/>
            <person name="Daum C."/>
            <person name="Ezra D."/>
            <person name="Gonzalez J."/>
            <person name="Henrissat B."/>
            <person name="Kuo A."/>
            <person name="Liang C."/>
            <person name="Lipzen A."/>
            <person name="Lutzoni F."/>
            <person name="Magnuson J."/>
            <person name="Mondo S."/>
            <person name="Nolan M."/>
            <person name="Ohm R."/>
            <person name="Pangilinan J."/>
            <person name="Park H.-J."/>
            <person name="Ramirez L."/>
            <person name="Alfaro M."/>
            <person name="Sun H."/>
            <person name="Tritt A."/>
            <person name="Yoshinaga Y."/>
            <person name="Zwiers L.-H."/>
            <person name="Turgeon B."/>
            <person name="Goodwin S."/>
            <person name="Spatafora J."/>
            <person name="Crous P."/>
            <person name="Grigoriev I."/>
        </authorList>
    </citation>
    <scope>NUCLEOTIDE SEQUENCE</scope>
    <source>
        <strain evidence="5">CBS 133067</strain>
    </source>
</reference>
<comment type="caution">
    <text evidence="5">The sequence shown here is derived from an EMBL/GenBank/DDBJ whole genome shotgun (WGS) entry which is preliminary data.</text>
</comment>
<dbReference type="PANTHER" id="PTHR24198:SF165">
    <property type="entry name" value="ANKYRIN REPEAT-CONTAINING PROTEIN-RELATED"/>
    <property type="match status" value="1"/>
</dbReference>
<proteinExistence type="predicted"/>
<dbReference type="PANTHER" id="PTHR24198">
    <property type="entry name" value="ANKYRIN REPEAT AND PROTEIN KINASE DOMAIN-CONTAINING PROTEIN"/>
    <property type="match status" value="1"/>
</dbReference>
<dbReference type="EMBL" id="ML978130">
    <property type="protein sequence ID" value="KAF2096134.1"/>
    <property type="molecule type" value="Genomic_DNA"/>
</dbReference>
<dbReference type="PROSITE" id="PS50088">
    <property type="entry name" value="ANK_REPEAT"/>
    <property type="match status" value="1"/>
</dbReference>
<dbReference type="InterPro" id="IPR025676">
    <property type="entry name" value="Clr5_dom"/>
</dbReference>
<gene>
    <name evidence="5" type="ORF">NA57DRAFT_59192</name>
</gene>
<dbReference type="SMART" id="SM00248">
    <property type="entry name" value="ANK"/>
    <property type="match status" value="9"/>
</dbReference>
<feature type="domain" description="Clr5" evidence="4">
    <location>
        <begin position="6"/>
        <end position="54"/>
    </location>
</feature>
<sequence length="858" mass="95148">MEQTAPDWRRFDSLIRREYKSRTLEELMQFMNRTHGFKATKSQYEKRFKDNGVRKKRPKSDWKSLGQLIRRRQSKGKRSDVYIDNELVTEQKLKKELSHHGHMTVIEQLAAAEEPIASVGLSLGTSVGGHEPPFIQHSLETILPDHFPASWFALDKPNRPETIPILNMTMFLLSNNLFAPSEGPSIFGQLKTHGLLQYLDVLCLMESRTAESVRETLFRLAVETEDVVLTRRLIKAGVDPNGPRCWNLSLENYLSPLEFVCFSGHIEMALELMKGGTKLNGTGNIYTPGILALTILYFRDYIIGLPEVGHLEKLIDLLKVMITAGADINASFQIPLVSSFGPPLGKAAYHFDRRRFTPLEAAASCGSLPVLLFLVQNGADVNIMTDSRRSVLQLWLDGWAHTGNEDFSRGQGFRIHAQISEAEIMEGIVALLDAGALVNAAAGFGLERPPVVSAARLGGDILNLILHRGAKITSKEVWQSVQNPAVFAVGLHLVEYAFRDDTTAIESISQAGIGIIAATWTALSPLSKDNILRALRSSNQTTSIHFLIAALRNETLSLIDSLVSSIQLHFGSSTELQEAVEELSHAGMCCGILHLVHHGGIYRHSMLLFLYRMIGDVIQARCYELVDILLSEGADINASISTGRYRGRSPLVAAIDIRNLDLALELIRRGAWVVRPGTCDVCSQESPTADALVSVIYWGNERVIRAVLEKSVDLDLPGYNCSYENLTQPSSSYRAAIYHQSRYSTALVAAIECSNWSLVQHLIQRSASVNGHHLLEPQMSALALAALRENDECVQMLLSAGANPLDCEAFSYGNETVTTILLQLMISRGHTQARMVEYRLNAHHIRDERYGFSGSGKK</sequence>
<keyword evidence="2 3" id="KW-0040">ANK repeat</keyword>
<keyword evidence="6" id="KW-1185">Reference proteome</keyword>
<evidence type="ECO:0000256" key="1">
    <source>
        <dbReference type="ARBA" id="ARBA00022737"/>
    </source>
</evidence>
<dbReference type="SUPFAM" id="SSF48403">
    <property type="entry name" value="Ankyrin repeat"/>
    <property type="match status" value="1"/>
</dbReference>
<evidence type="ECO:0000313" key="6">
    <source>
        <dbReference type="Proteomes" id="UP000799772"/>
    </source>
</evidence>
<name>A0A9P4I8W9_9PEZI</name>
<organism evidence="5 6">
    <name type="scientific">Rhizodiscina lignyota</name>
    <dbReference type="NCBI Taxonomy" id="1504668"/>
    <lineage>
        <taxon>Eukaryota</taxon>
        <taxon>Fungi</taxon>
        <taxon>Dikarya</taxon>
        <taxon>Ascomycota</taxon>
        <taxon>Pezizomycotina</taxon>
        <taxon>Dothideomycetes</taxon>
        <taxon>Pleosporomycetidae</taxon>
        <taxon>Aulographales</taxon>
        <taxon>Rhizodiscinaceae</taxon>
        <taxon>Rhizodiscina</taxon>
    </lineage>
</organism>
<accession>A0A9P4I8W9</accession>
<dbReference type="PROSITE" id="PS50297">
    <property type="entry name" value="ANK_REP_REGION"/>
    <property type="match status" value="1"/>
</dbReference>
<evidence type="ECO:0000259" key="4">
    <source>
        <dbReference type="Pfam" id="PF14420"/>
    </source>
</evidence>
<dbReference type="InterPro" id="IPR002110">
    <property type="entry name" value="Ankyrin_rpt"/>
</dbReference>
<dbReference type="OrthoDB" id="3910313at2759"/>
<dbReference type="Pfam" id="PF00023">
    <property type="entry name" value="Ank"/>
    <property type="match status" value="2"/>
</dbReference>